<protein>
    <recommendedName>
        <fullName evidence="1">DUF7587 domain-containing protein</fullName>
    </recommendedName>
</protein>
<name>A0AAD9ZA38_9LECA</name>
<dbReference type="Pfam" id="PF24494">
    <property type="entry name" value="DUF7587"/>
    <property type="match status" value="1"/>
</dbReference>
<evidence type="ECO:0000259" key="1">
    <source>
        <dbReference type="Pfam" id="PF24494"/>
    </source>
</evidence>
<evidence type="ECO:0000313" key="3">
    <source>
        <dbReference type="Proteomes" id="UP001276659"/>
    </source>
</evidence>
<dbReference type="Proteomes" id="UP001276659">
    <property type="component" value="Unassembled WGS sequence"/>
</dbReference>
<dbReference type="EMBL" id="JASNWA010000006">
    <property type="protein sequence ID" value="KAK3174385.1"/>
    <property type="molecule type" value="Genomic_DNA"/>
</dbReference>
<feature type="domain" description="DUF7587" evidence="1">
    <location>
        <begin position="1"/>
        <end position="97"/>
    </location>
</feature>
<comment type="caution">
    <text evidence="2">The sequence shown here is derived from an EMBL/GenBank/DDBJ whole genome shotgun (WGS) entry which is preliminary data.</text>
</comment>
<gene>
    <name evidence="2" type="ORF">OEA41_001629</name>
</gene>
<dbReference type="InterPro" id="IPR056009">
    <property type="entry name" value="DUF7587"/>
</dbReference>
<evidence type="ECO:0000313" key="2">
    <source>
        <dbReference type="EMBL" id="KAK3174385.1"/>
    </source>
</evidence>
<dbReference type="AlphaFoldDB" id="A0AAD9ZA38"/>
<keyword evidence="3" id="KW-1185">Reference proteome</keyword>
<organism evidence="2 3">
    <name type="scientific">Lepraria neglecta</name>
    <dbReference type="NCBI Taxonomy" id="209136"/>
    <lineage>
        <taxon>Eukaryota</taxon>
        <taxon>Fungi</taxon>
        <taxon>Dikarya</taxon>
        <taxon>Ascomycota</taxon>
        <taxon>Pezizomycotina</taxon>
        <taxon>Lecanoromycetes</taxon>
        <taxon>OSLEUM clade</taxon>
        <taxon>Lecanoromycetidae</taxon>
        <taxon>Lecanorales</taxon>
        <taxon>Lecanorineae</taxon>
        <taxon>Stereocaulaceae</taxon>
        <taxon>Lepraria</taxon>
    </lineage>
</organism>
<accession>A0AAD9ZA38</accession>
<proteinExistence type="predicted"/>
<sequence>MLQNHLEWRIFNSDSFISFTSLLRIAIQNAINKAASGFGVKGIYICVVDTRKINHDALYSARTLCEIYDLPNADKTQHRYFTNEYLAYGVLDISGASCTVSFGTLIENGFGEFAPEVQTSLPEMRVGGSRQIVQGPICQLRFVFDNTTPARVVTEAEVNLALLLALKFGEEWTSMLKVALLNVRKRVSWNPELLRLARDFAGRIRPASKNAPSPFPLHETYQSRHWVDEMSSLGYLMKEVYEVA</sequence>
<reference evidence="2" key="1">
    <citation type="submission" date="2022-11" db="EMBL/GenBank/DDBJ databases">
        <title>Chromosomal genome sequence assembly and mating type (MAT) locus characterization of the leprose asexual lichenized fungus Lepraria neglecta (Nyl.) Erichsen.</title>
        <authorList>
            <person name="Allen J.L."/>
            <person name="Pfeffer B."/>
        </authorList>
    </citation>
    <scope>NUCLEOTIDE SEQUENCE</scope>
    <source>
        <strain evidence="2">Allen 5258</strain>
    </source>
</reference>